<dbReference type="Pfam" id="PF05163">
    <property type="entry name" value="DinB"/>
    <property type="match status" value="1"/>
</dbReference>
<evidence type="ECO:0000256" key="2">
    <source>
        <dbReference type="ARBA" id="ARBA00022723"/>
    </source>
</evidence>
<feature type="binding site" evidence="3">
    <location>
        <position position="138"/>
    </location>
    <ligand>
        <name>a divalent metal cation</name>
        <dbReference type="ChEBI" id="CHEBI:60240"/>
    </ligand>
</feature>
<dbReference type="RefSeq" id="WP_084857863.1">
    <property type="nucleotide sequence ID" value="NZ_NBWC01000024.1"/>
</dbReference>
<dbReference type="AlphaFoldDB" id="A0A1X0ZTJ6"/>
<dbReference type="PANTHER" id="PTHR37302:SF1">
    <property type="entry name" value="PROTEIN DINB"/>
    <property type="match status" value="1"/>
</dbReference>
<dbReference type="PANTHER" id="PTHR37302">
    <property type="entry name" value="SLR1116 PROTEIN"/>
    <property type="match status" value="1"/>
</dbReference>
<dbReference type="GO" id="GO:0046872">
    <property type="term" value="F:metal ion binding"/>
    <property type="evidence" value="ECO:0007669"/>
    <property type="project" value="UniProtKB-KW"/>
</dbReference>
<evidence type="ECO:0000256" key="1">
    <source>
        <dbReference type="ARBA" id="ARBA00008635"/>
    </source>
</evidence>
<organism evidence="4 5">
    <name type="scientific">Pseudomonas putida</name>
    <name type="common">Arthrobacter siderocapsulatus</name>
    <dbReference type="NCBI Taxonomy" id="303"/>
    <lineage>
        <taxon>Bacteria</taxon>
        <taxon>Pseudomonadati</taxon>
        <taxon>Pseudomonadota</taxon>
        <taxon>Gammaproteobacteria</taxon>
        <taxon>Pseudomonadales</taxon>
        <taxon>Pseudomonadaceae</taxon>
        <taxon>Pseudomonas</taxon>
    </lineage>
</organism>
<name>A0A1X0ZTJ6_PSEPU</name>
<dbReference type="Gene3D" id="1.20.120.450">
    <property type="entry name" value="dinb family like domain"/>
    <property type="match status" value="1"/>
</dbReference>
<comment type="caution">
    <text evidence="4">The sequence shown here is derived from an EMBL/GenBank/DDBJ whole genome shotgun (WGS) entry which is preliminary data.</text>
</comment>
<feature type="binding site" evidence="3">
    <location>
        <position position="50"/>
    </location>
    <ligand>
        <name>a divalent metal cation</name>
        <dbReference type="ChEBI" id="CHEBI:60240"/>
    </ligand>
</feature>
<comment type="similarity">
    <text evidence="1">Belongs to the DinB family.</text>
</comment>
<protein>
    <submittedName>
        <fullName evidence="4">Damage-inducible protein DinB</fullName>
    </submittedName>
</protein>
<evidence type="ECO:0000256" key="3">
    <source>
        <dbReference type="PIRSR" id="PIRSR607837-1"/>
    </source>
</evidence>
<reference evidence="4 5" key="1">
    <citation type="submission" date="2017-04" db="EMBL/GenBank/DDBJ databases">
        <title>Presence of VIM-2 positive Pseudomonas species in chickens and their surrounding environment.</title>
        <authorList>
            <person name="Zhang R."/>
        </authorList>
    </citation>
    <scope>NUCLEOTIDE SEQUENCE [LARGE SCALE GENOMIC DNA]</scope>
    <source>
        <strain evidence="4 5">DZ-C18</strain>
    </source>
</reference>
<dbReference type="InterPro" id="IPR034660">
    <property type="entry name" value="DinB/YfiT-like"/>
</dbReference>
<dbReference type="SUPFAM" id="SSF109854">
    <property type="entry name" value="DinB/YfiT-like putative metalloenzymes"/>
    <property type="match status" value="1"/>
</dbReference>
<dbReference type="EMBL" id="NBWC01000024">
    <property type="protein sequence ID" value="ORL63039.1"/>
    <property type="molecule type" value="Genomic_DNA"/>
</dbReference>
<dbReference type="OrthoDB" id="9807509at2"/>
<proteinExistence type="inferred from homology"/>
<accession>A0A1X0ZTJ6</accession>
<sequence>MINLPTTQLLTRYKRWADQLLFASLASLAPEELTQQRAGPMKTMIATLNHIYVVDRIWQAHLEGRLHGFSSRQAMPYPQLDELWGAQQEVDDWFVDWGTGQTEASLKRSIDFAFISGNQGTMTAGGMLLHVVNHGTYHRGWLVQMYFEIPAIPPMTDLSIYLTEAAPSCDIKC</sequence>
<dbReference type="Proteomes" id="UP000193675">
    <property type="component" value="Unassembled WGS sequence"/>
</dbReference>
<feature type="binding site" evidence="3">
    <location>
        <position position="134"/>
    </location>
    <ligand>
        <name>a divalent metal cation</name>
        <dbReference type="ChEBI" id="CHEBI:60240"/>
    </ligand>
</feature>
<keyword evidence="2 3" id="KW-0479">Metal-binding</keyword>
<gene>
    <name evidence="4" type="ORF">B7H17_16970</name>
</gene>
<evidence type="ECO:0000313" key="4">
    <source>
        <dbReference type="EMBL" id="ORL63039.1"/>
    </source>
</evidence>
<evidence type="ECO:0000313" key="5">
    <source>
        <dbReference type="Proteomes" id="UP000193675"/>
    </source>
</evidence>
<dbReference type="InterPro" id="IPR007837">
    <property type="entry name" value="DinB"/>
</dbReference>